<name>A0A7H0GJI7_9BURK</name>
<organism evidence="2 3">
    <name type="scientific">Diaphorobacter aerolatus</name>
    <dbReference type="NCBI Taxonomy" id="1288495"/>
    <lineage>
        <taxon>Bacteria</taxon>
        <taxon>Pseudomonadati</taxon>
        <taxon>Pseudomonadota</taxon>
        <taxon>Betaproteobacteria</taxon>
        <taxon>Burkholderiales</taxon>
        <taxon>Comamonadaceae</taxon>
        <taxon>Diaphorobacter</taxon>
    </lineage>
</organism>
<proteinExistence type="predicted"/>
<reference evidence="2 3" key="1">
    <citation type="submission" date="2020-08" db="EMBL/GenBank/DDBJ databases">
        <title>Genome sequence of Diaphorobacter aerolatus KACC 16536T.</title>
        <authorList>
            <person name="Hyun D.-W."/>
            <person name="Bae J.-W."/>
        </authorList>
    </citation>
    <scope>NUCLEOTIDE SEQUENCE [LARGE SCALE GENOMIC DNA]</scope>
    <source>
        <strain evidence="2 3">KACC 16536</strain>
    </source>
</reference>
<sequence>MFEHFLNPTVVYMRRIQRGLEEARMAALEHESAAEHHAALATMYRDRVRRLQGELENVTNERTAGSTVKAVRSESQPAPAELAEDAAAAAQVHRIVPRYGNKRDEASSSLNPSHGLLSQGAAG</sequence>
<dbReference type="Proteomes" id="UP000516028">
    <property type="component" value="Chromosome"/>
</dbReference>
<feature type="region of interest" description="Disordered" evidence="1">
    <location>
        <begin position="98"/>
        <end position="123"/>
    </location>
</feature>
<evidence type="ECO:0000256" key="1">
    <source>
        <dbReference type="SAM" id="MobiDB-lite"/>
    </source>
</evidence>
<evidence type="ECO:0000313" key="2">
    <source>
        <dbReference type="EMBL" id="QNP48453.1"/>
    </source>
</evidence>
<dbReference type="EMBL" id="CP060783">
    <property type="protein sequence ID" value="QNP48453.1"/>
    <property type="molecule type" value="Genomic_DNA"/>
</dbReference>
<dbReference type="RefSeq" id="WP_187724050.1">
    <property type="nucleotide sequence ID" value="NZ_CP060783.1"/>
</dbReference>
<dbReference type="KEGG" id="daer:H9K75_21355"/>
<accession>A0A7H0GJI7</accession>
<dbReference type="AlphaFoldDB" id="A0A7H0GJI7"/>
<protein>
    <submittedName>
        <fullName evidence="2">Uncharacterized protein</fullName>
    </submittedName>
</protein>
<keyword evidence="3" id="KW-1185">Reference proteome</keyword>
<gene>
    <name evidence="2" type="ORF">H9K75_21355</name>
</gene>
<evidence type="ECO:0000313" key="3">
    <source>
        <dbReference type="Proteomes" id="UP000516028"/>
    </source>
</evidence>